<protein>
    <submittedName>
        <fullName evidence="2">Uncharacterized protein</fullName>
    </submittedName>
</protein>
<keyword evidence="1" id="KW-1133">Transmembrane helix</keyword>
<accession>D4F7G4</accession>
<keyword evidence="1" id="KW-0472">Membrane</keyword>
<sequence length="44" mass="5210">MSKKTFLRKIDRETTPRLAGVCVNAMYLIRFGILFIIFKIFMLN</sequence>
<evidence type="ECO:0000313" key="3">
    <source>
        <dbReference type="Proteomes" id="UP000003692"/>
    </source>
</evidence>
<dbReference type="AlphaFoldDB" id="D4F7G4"/>
<reference evidence="2 3" key="1">
    <citation type="submission" date="2010-02" db="EMBL/GenBank/DDBJ databases">
        <authorList>
            <person name="Weinstock G."/>
            <person name="Sodergren E."/>
            <person name="Clifton S."/>
            <person name="Fulton L."/>
            <person name="Fulton B."/>
            <person name="Courtney L."/>
            <person name="Fronick C."/>
            <person name="Harrison M."/>
            <person name="Strong C."/>
            <person name="Farmer C."/>
            <person name="Delahaunty K."/>
            <person name="Markovic C."/>
            <person name="Hall O."/>
            <person name="Minx P."/>
            <person name="Tomlinson C."/>
            <person name="Mitreva M."/>
            <person name="Nelson J."/>
            <person name="Hou S."/>
            <person name="Wollam A."/>
            <person name="Pepin K.H."/>
            <person name="Johnson M."/>
            <person name="Bhonagiri V."/>
            <person name="Zhang X."/>
            <person name="Suruliraj S."/>
            <person name="Warren W."/>
            <person name="Chinwalla A."/>
            <person name="Mardis E.R."/>
            <person name="Wilson R.K."/>
        </authorList>
    </citation>
    <scope>NUCLEOTIDE SEQUENCE [LARGE SCALE GENOMIC DNA]</scope>
    <source>
        <strain evidence="2 3">ATCC 23685</strain>
    </source>
</reference>
<dbReference type="HOGENOM" id="CLU_3215545_0_0_6"/>
<feature type="transmembrane region" description="Helical" evidence="1">
    <location>
        <begin position="21"/>
        <end position="42"/>
    </location>
</feature>
<dbReference type="EMBL" id="ADGK01000232">
    <property type="protein sequence ID" value="EFE22327.1"/>
    <property type="molecule type" value="Genomic_DNA"/>
</dbReference>
<comment type="caution">
    <text evidence="2">The sequence shown here is derived from an EMBL/GenBank/DDBJ whole genome shotgun (WGS) entry which is preliminary data.</text>
</comment>
<proteinExistence type="predicted"/>
<name>D4F7G4_EDWTA</name>
<evidence type="ECO:0000313" key="2">
    <source>
        <dbReference type="EMBL" id="EFE22327.1"/>
    </source>
</evidence>
<keyword evidence="1" id="KW-0812">Transmembrane</keyword>
<dbReference type="Proteomes" id="UP000003692">
    <property type="component" value="Unassembled WGS sequence"/>
</dbReference>
<gene>
    <name evidence="2" type="ORF">EDWATA_02699</name>
</gene>
<evidence type="ECO:0000256" key="1">
    <source>
        <dbReference type="SAM" id="Phobius"/>
    </source>
</evidence>
<organism evidence="2 3">
    <name type="scientific">Edwardsiella tarda ATCC 23685</name>
    <dbReference type="NCBI Taxonomy" id="500638"/>
    <lineage>
        <taxon>Bacteria</taxon>
        <taxon>Pseudomonadati</taxon>
        <taxon>Pseudomonadota</taxon>
        <taxon>Gammaproteobacteria</taxon>
        <taxon>Enterobacterales</taxon>
        <taxon>Hafniaceae</taxon>
        <taxon>Edwardsiella</taxon>
    </lineage>
</organism>